<organism evidence="7 8">
    <name type="scientific">Teladorsagia circumcincta</name>
    <name type="common">Brown stomach worm</name>
    <name type="synonym">Ostertagia circumcincta</name>
    <dbReference type="NCBI Taxonomy" id="45464"/>
    <lineage>
        <taxon>Eukaryota</taxon>
        <taxon>Metazoa</taxon>
        <taxon>Ecdysozoa</taxon>
        <taxon>Nematoda</taxon>
        <taxon>Chromadorea</taxon>
        <taxon>Rhabditida</taxon>
        <taxon>Rhabditina</taxon>
        <taxon>Rhabditomorpha</taxon>
        <taxon>Strongyloidea</taxon>
        <taxon>Trichostrongylidae</taxon>
        <taxon>Teladorsagia</taxon>
    </lineage>
</organism>
<dbReference type="GO" id="GO:0031672">
    <property type="term" value="C:A band"/>
    <property type="evidence" value="ECO:0007669"/>
    <property type="project" value="UniProtKB-SubCell"/>
</dbReference>
<keyword evidence="8" id="KW-1185">Reference proteome</keyword>
<dbReference type="EMBL" id="KZ371500">
    <property type="protein sequence ID" value="PIO57132.1"/>
    <property type="molecule type" value="Genomic_DNA"/>
</dbReference>
<evidence type="ECO:0000256" key="3">
    <source>
        <dbReference type="ARBA" id="ARBA00022737"/>
    </source>
</evidence>
<dbReference type="GO" id="GO:0019899">
    <property type="term" value="F:enzyme binding"/>
    <property type="evidence" value="ECO:0007669"/>
    <property type="project" value="UniProtKB-ARBA"/>
</dbReference>
<dbReference type="SUPFAM" id="SSF48726">
    <property type="entry name" value="Immunoglobulin"/>
    <property type="match status" value="3"/>
</dbReference>
<dbReference type="InterPro" id="IPR036179">
    <property type="entry name" value="Ig-like_dom_sf"/>
</dbReference>
<dbReference type="PROSITE" id="PS50835">
    <property type="entry name" value="IG_LIKE"/>
    <property type="match status" value="3"/>
</dbReference>
<dbReference type="FunFam" id="2.60.40.10:FF:000032">
    <property type="entry name" value="palladin isoform X1"/>
    <property type="match status" value="1"/>
</dbReference>
<dbReference type="Proteomes" id="UP000230423">
    <property type="component" value="Unassembled WGS sequence"/>
</dbReference>
<keyword evidence="5" id="KW-0393">Immunoglobulin domain</keyword>
<dbReference type="InterPro" id="IPR050964">
    <property type="entry name" value="Striated_Muscle_Regulatory"/>
</dbReference>
<feature type="domain" description="Ig-like" evidence="6">
    <location>
        <begin position="228"/>
        <end position="268"/>
    </location>
</feature>
<dbReference type="PANTHER" id="PTHR13817">
    <property type="entry name" value="TITIN"/>
    <property type="match status" value="1"/>
</dbReference>
<dbReference type="FunFam" id="2.60.40.10:FF:000425">
    <property type="entry name" value="Myosin light chain kinase"/>
    <property type="match status" value="1"/>
</dbReference>
<evidence type="ECO:0000313" key="7">
    <source>
        <dbReference type="EMBL" id="PIO57132.1"/>
    </source>
</evidence>
<feature type="domain" description="Ig-like" evidence="6">
    <location>
        <begin position="41"/>
        <end position="130"/>
    </location>
</feature>
<feature type="domain" description="Ig-like" evidence="6">
    <location>
        <begin position="137"/>
        <end position="227"/>
    </location>
</feature>
<sequence>DVRPEDAGKYTVIVENTAGQDRCEATLTVVETLDKVPDRAPEFIVQLQDKSTMTNEKVTFECKVVGEPRPEVIWYHENKVLEEHAREVFIESEDGIERLVITSTQVKHEGKYSCVAQNVAGTSRTEATLKVEESLAPTFTKWLTDQSISVGEQLILFCAVKGIPQPTVEFYRENVRVTSSTRVSVEHDITNTYWRLMIKETSKEDFGSYRAVAKNTVGAAISSAKISPKMTAPIIEQELKRIEVVEKEEIRLETKITGTQPAVTWFRD</sequence>
<proteinExistence type="predicted"/>
<comment type="subcellular location">
    <subcellularLocation>
        <location evidence="1">Cytoplasm</location>
        <location evidence="1">Myofibril</location>
        <location evidence="1">Sarcomere</location>
        <location evidence="1">A band</location>
    </subcellularLocation>
</comment>
<dbReference type="InterPro" id="IPR013783">
    <property type="entry name" value="Ig-like_fold"/>
</dbReference>
<accession>A0A2G9THW9</accession>
<keyword evidence="3" id="KW-0677">Repeat</keyword>
<dbReference type="OrthoDB" id="5969272at2759"/>
<evidence type="ECO:0000256" key="5">
    <source>
        <dbReference type="ARBA" id="ARBA00023319"/>
    </source>
</evidence>
<dbReference type="InterPro" id="IPR007110">
    <property type="entry name" value="Ig-like_dom"/>
</dbReference>
<feature type="non-terminal residue" evidence="7">
    <location>
        <position position="268"/>
    </location>
</feature>
<evidence type="ECO:0000256" key="4">
    <source>
        <dbReference type="ARBA" id="ARBA00023157"/>
    </source>
</evidence>
<name>A0A2G9THW9_TELCI</name>
<protein>
    <submittedName>
        <fullName evidence="7">Immunoglobulin I-set domain protein</fullName>
    </submittedName>
</protein>
<evidence type="ECO:0000256" key="2">
    <source>
        <dbReference type="ARBA" id="ARBA00022490"/>
    </source>
</evidence>
<keyword evidence="4" id="KW-1015">Disulfide bond</keyword>
<dbReference type="Gene3D" id="2.60.40.10">
    <property type="entry name" value="Immunoglobulins"/>
    <property type="match status" value="3"/>
</dbReference>
<dbReference type="InterPro" id="IPR003599">
    <property type="entry name" value="Ig_sub"/>
</dbReference>
<feature type="non-terminal residue" evidence="7">
    <location>
        <position position="1"/>
    </location>
</feature>
<dbReference type="Pfam" id="PF07679">
    <property type="entry name" value="I-set"/>
    <property type="match status" value="3"/>
</dbReference>
<dbReference type="AlphaFoldDB" id="A0A2G9THW9"/>
<reference evidence="7 8" key="1">
    <citation type="submission" date="2015-09" db="EMBL/GenBank/DDBJ databases">
        <title>Draft genome of the parasitic nematode Teladorsagia circumcincta isolate WARC Sus (inbred).</title>
        <authorList>
            <person name="Mitreva M."/>
        </authorList>
    </citation>
    <scope>NUCLEOTIDE SEQUENCE [LARGE SCALE GENOMIC DNA]</scope>
    <source>
        <strain evidence="7 8">S</strain>
    </source>
</reference>
<gene>
    <name evidence="7" type="ORF">TELCIR_21464</name>
</gene>
<dbReference type="InterPro" id="IPR003598">
    <property type="entry name" value="Ig_sub2"/>
</dbReference>
<dbReference type="InterPro" id="IPR013098">
    <property type="entry name" value="Ig_I-set"/>
</dbReference>
<dbReference type="SMART" id="SM00409">
    <property type="entry name" value="IG"/>
    <property type="match status" value="2"/>
</dbReference>
<evidence type="ECO:0000259" key="6">
    <source>
        <dbReference type="PROSITE" id="PS50835"/>
    </source>
</evidence>
<keyword evidence="2" id="KW-0963">Cytoplasm</keyword>
<evidence type="ECO:0000256" key="1">
    <source>
        <dbReference type="ARBA" id="ARBA00004161"/>
    </source>
</evidence>
<dbReference type="PANTHER" id="PTHR13817:SF166">
    <property type="entry name" value="NEURONAL IGCAM-RELATED"/>
    <property type="match status" value="1"/>
</dbReference>
<dbReference type="SMART" id="SM00408">
    <property type="entry name" value="IGc2"/>
    <property type="match status" value="2"/>
</dbReference>
<evidence type="ECO:0000313" key="8">
    <source>
        <dbReference type="Proteomes" id="UP000230423"/>
    </source>
</evidence>